<dbReference type="Proteomes" id="UP000198636">
    <property type="component" value="Unassembled WGS sequence"/>
</dbReference>
<dbReference type="InterPro" id="IPR050834">
    <property type="entry name" value="Glycosyltransf_2"/>
</dbReference>
<dbReference type="STRING" id="1120976.SAMN03080606_00129"/>
<dbReference type="PANTHER" id="PTHR43685:SF2">
    <property type="entry name" value="GLYCOSYLTRANSFERASE 2-LIKE DOMAIN-CONTAINING PROTEIN"/>
    <property type="match status" value="1"/>
</dbReference>
<evidence type="ECO:0000313" key="3">
    <source>
        <dbReference type="Proteomes" id="UP000198636"/>
    </source>
</evidence>
<organism evidence="2 3">
    <name type="scientific">Alkaliphilus peptidifermentans DSM 18978</name>
    <dbReference type="NCBI Taxonomy" id="1120976"/>
    <lineage>
        <taxon>Bacteria</taxon>
        <taxon>Bacillati</taxon>
        <taxon>Bacillota</taxon>
        <taxon>Clostridia</taxon>
        <taxon>Peptostreptococcales</taxon>
        <taxon>Natronincolaceae</taxon>
        <taxon>Alkaliphilus</taxon>
    </lineage>
</organism>
<proteinExistence type="predicted"/>
<dbReference type="PANTHER" id="PTHR43685">
    <property type="entry name" value="GLYCOSYLTRANSFERASE"/>
    <property type="match status" value="1"/>
</dbReference>
<protein>
    <submittedName>
        <fullName evidence="2">Glycosyl transferase family 2</fullName>
    </submittedName>
</protein>
<name>A0A1G5AGW1_9FIRM</name>
<dbReference type="Gene3D" id="3.90.550.10">
    <property type="entry name" value="Spore Coat Polysaccharide Biosynthesis Protein SpsA, Chain A"/>
    <property type="match status" value="1"/>
</dbReference>
<dbReference type="EMBL" id="FMUS01000001">
    <property type="protein sequence ID" value="SCX77133.1"/>
    <property type="molecule type" value="Genomic_DNA"/>
</dbReference>
<keyword evidence="2" id="KW-0808">Transferase</keyword>
<dbReference type="AlphaFoldDB" id="A0A1G5AGW1"/>
<dbReference type="SUPFAM" id="SSF53448">
    <property type="entry name" value="Nucleotide-diphospho-sugar transferases"/>
    <property type="match status" value="1"/>
</dbReference>
<reference evidence="2 3" key="1">
    <citation type="submission" date="2016-10" db="EMBL/GenBank/DDBJ databases">
        <authorList>
            <person name="de Groot N.N."/>
        </authorList>
    </citation>
    <scope>NUCLEOTIDE SEQUENCE [LARGE SCALE GENOMIC DNA]</scope>
    <source>
        <strain evidence="2 3">DSM 18978</strain>
    </source>
</reference>
<dbReference type="GO" id="GO:0016740">
    <property type="term" value="F:transferase activity"/>
    <property type="evidence" value="ECO:0007669"/>
    <property type="project" value="UniProtKB-KW"/>
</dbReference>
<accession>A0A1G5AGW1</accession>
<gene>
    <name evidence="2" type="ORF">SAMN03080606_00129</name>
</gene>
<dbReference type="Pfam" id="PF00535">
    <property type="entry name" value="Glycos_transf_2"/>
    <property type="match status" value="1"/>
</dbReference>
<sequence length="364" mass="42925">MSQFNMNNDINLLKTKNDFLRYKNVNTMVLFENTNYSVSPLISIVIPTYQRVCELKEAILSAVNQKDCSLDYEIVILDNKSSSECSDEIINFLAHKDFQHVSIKYYQNDENIGMFGNWNRCIELARGEWVSFLHDDDLLHKDYLNRVLRLITSDLKIDGICSNVEYFGSKSKWKKTNLVFTKSIKEYANSFLTNRLVEIKIMDSIFLNSNPYGEPSCGLILRKSHILNLGGFDESYGAVADWFFLFKFNNDYKIYKPFFVTGYYRWEVNESMKPITIHEFFNGFEIMRKFGSNYCKLGRFLYKTFKQEQHTLKITELESLIESSGLDKNSFNYICIYKKRILKFAFYKSMSKFYKKIKKIINLV</sequence>
<dbReference type="OrthoDB" id="9785185at2"/>
<keyword evidence="3" id="KW-1185">Reference proteome</keyword>
<feature type="domain" description="Glycosyltransferase 2-like" evidence="1">
    <location>
        <begin position="43"/>
        <end position="195"/>
    </location>
</feature>
<evidence type="ECO:0000313" key="2">
    <source>
        <dbReference type="EMBL" id="SCX77133.1"/>
    </source>
</evidence>
<dbReference type="InterPro" id="IPR029044">
    <property type="entry name" value="Nucleotide-diphossugar_trans"/>
</dbReference>
<dbReference type="InterPro" id="IPR001173">
    <property type="entry name" value="Glyco_trans_2-like"/>
</dbReference>
<evidence type="ECO:0000259" key="1">
    <source>
        <dbReference type="Pfam" id="PF00535"/>
    </source>
</evidence>